<gene>
    <name evidence="1" type="ORF">RHGRI_009407</name>
</gene>
<comment type="caution">
    <text evidence="1">The sequence shown here is derived from an EMBL/GenBank/DDBJ whole genome shotgun (WGS) entry which is preliminary data.</text>
</comment>
<keyword evidence="2" id="KW-1185">Reference proteome</keyword>
<sequence length="86" mass="9356">MAATAAALIIKEVVEHHHVKCVEEEEIDVNALLQSHSHLCRGISPLDCPGRREPTVDSAHFDDGSADVAEKCPAVTQQADHFKCII</sequence>
<reference evidence="1" key="1">
    <citation type="submission" date="2020-08" db="EMBL/GenBank/DDBJ databases">
        <title>Plant Genome Project.</title>
        <authorList>
            <person name="Zhang R.-G."/>
        </authorList>
    </citation>
    <scope>NUCLEOTIDE SEQUENCE</scope>
    <source>
        <strain evidence="1">WSP0</strain>
        <tissue evidence="1">Leaf</tissue>
    </source>
</reference>
<proteinExistence type="predicted"/>
<name>A0AAV6KEP4_9ERIC</name>
<evidence type="ECO:0000313" key="2">
    <source>
        <dbReference type="Proteomes" id="UP000823749"/>
    </source>
</evidence>
<evidence type="ECO:0000313" key="1">
    <source>
        <dbReference type="EMBL" id="KAG5550972.1"/>
    </source>
</evidence>
<dbReference type="Proteomes" id="UP000823749">
    <property type="component" value="Chromosome 4"/>
</dbReference>
<organism evidence="1 2">
    <name type="scientific">Rhododendron griersonianum</name>
    <dbReference type="NCBI Taxonomy" id="479676"/>
    <lineage>
        <taxon>Eukaryota</taxon>
        <taxon>Viridiplantae</taxon>
        <taxon>Streptophyta</taxon>
        <taxon>Embryophyta</taxon>
        <taxon>Tracheophyta</taxon>
        <taxon>Spermatophyta</taxon>
        <taxon>Magnoliopsida</taxon>
        <taxon>eudicotyledons</taxon>
        <taxon>Gunneridae</taxon>
        <taxon>Pentapetalae</taxon>
        <taxon>asterids</taxon>
        <taxon>Ericales</taxon>
        <taxon>Ericaceae</taxon>
        <taxon>Ericoideae</taxon>
        <taxon>Rhodoreae</taxon>
        <taxon>Rhododendron</taxon>
    </lineage>
</organism>
<protein>
    <submittedName>
        <fullName evidence="1">Uncharacterized protein</fullName>
    </submittedName>
</protein>
<accession>A0AAV6KEP4</accession>
<dbReference type="AlphaFoldDB" id="A0AAV6KEP4"/>
<dbReference type="EMBL" id="JACTNZ010000004">
    <property type="protein sequence ID" value="KAG5550972.1"/>
    <property type="molecule type" value="Genomic_DNA"/>
</dbReference>